<organism evidence="6 7">
    <name type="scientific">Flavobacterium reichenbachii</name>
    <dbReference type="NCBI Taxonomy" id="362418"/>
    <lineage>
        <taxon>Bacteria</taxon>
        <taxon>Pseudomonadati</taxon>
        <taxon>Bacteroidota</taxon>
        <taxon>Flavobacteriia</taxon>
        <taxon>Flavobacteriales</taxon>
        <taxon>Flavobacteriaceae</taxon>
        <taxon>Flavobacterium</taxon>
    </lineage>
</organism>
<dbReference type="CDD" id="cd00609">
    <property type="entry name" value="AAT_like"/>
    <property type="match status" value="1"/>
</dbReference>
<dbReference type="PANTHER" id="PTHR43643">
    <property type="entry name" value="HISTIDINOL-PHOSPHATE AMINOTRANSFERASE 2"/>
    <property type="match status" value="1"/>
</dbReference>
<comment type="caution">
    <text evidence="6">The sequence shown here is derived from an EMBL/GenBank/DDBJ whole genome shotgun (WGS) entry which is preliminary data.</text>
</comment>
<dbReference type="PANTHER" id="PTHR43643:SF3">
    <property type="entry name" value="HISTIDINOL-PHOSPHATE AMINOTRANSFERASE"/>
    <property type="match status" value="1"/>
</dbReference>
<dbReference type="Gene3D" id="3.90.1150.10">
    <property type="entry name" value="Aspartate Aminotransferase, domain 1"/>
    <property type="match status" value="1"/>
</dbReference>
<dbReference type="InterPro" id="IPR015424">
    <property type="entry name" value="PyrdxlP-dep_Trfase"/>
</dbReference>
<protein>
    <submittedName>
        <fullName evidence="6">Aminotransferase class I/II</fullName>
    </submittedName>
</protein>
<evidence type="ECO:0000259" key="5">
    <source>
        <dbReference type="Pfam" id="PF00155"/>
    </source>
</evidence>
<dbReference type="InterPro" id="IPR015422">
    <property type="entry name" value="PyrdxlP-dep_Trfase_small"/>
</dbReference>
<keyword evidence="7" id="KW-1185">Reference proteome</keyword>
<gene>
    <name evidence="6" type="ORF">IW19_06050</name>
</gene>
<dbReference type="InterPro" id="IPR050106">
    <property type="entry name" value="HistidinolP_aminotransfase"/>
</dbReference>
<dbReference type="GO" id="GO:0008483">
    <property type="term" value="F:transaminase activity"/>
    <property type="evidence" value="ECO:0007669"/>
    <property type="project" value="UniProtKB-KW"/>
</dbReference>
<dbReference type="STRING" id="362418.IW19_06050"/>
<proteinExistence type="inferred from homology"/>
<dbReference type="SUPFAM" id="SSF53383">
    <property type="entry name" value="PLP-dependent transferases"/>
    <property type="match status" value="1"/>
</dbReference>
<reference evidence="6 7" key="1">
    <citation type="submission" date="2014-07" db="EMBL/GenBank/DDBJ databases">
        <title>Genome of Flavobacterium reichenbachii LMG 25512.</title>
        <authorList>
            <person name="Stropko S.J."/>
            <person name="Pipes S.E."/>
            <person name="Newman J.D."/>
        </authorList>
    </citation>
    <scope>NUCLEOTIDE SEQUENCE [LARGE SCALE GENOMIC DNA]</scope>
    <source>
        <strain evidence="6 7">LMG 25512</strain>
    </source>
</reference>
<dbReference type="Gene3D" id="3.40.640.10">
    <property type="entry name" value="Type I PLP-dependent aspartate aminotransferase-like (Major domain)"/>
    <property type="match status" value="1"/>
</dbReference>
<dbReference type="Pfam" id="PF00155">
    <property type="entry name" value="Aminotran_1_2"/>
    <property type="match status" value="1"/>
</dbReference>
<comment type="similarity">
    <text evidence="1">Belongs to the class-II pyridoxal-phosphate-dependent aminotransferase family. Histidinol-phosphate aminotransferase subfamily.</text>
</comment>
<evidence type="ECO:0000256" key="3">
    <source>
        <dbReference type="ARBA" id="ARBA00022679"/>
    </source>
</evidence>
<dbReference type="Proteomes" id="UP000028715">
    <property type="component" value="Unassembled WGS sequence"/>
</dbReference>
<feature type="domain" description="Aminotransferase class I/classII large" evidence="5">
    <location>
        <begin position="44"/>
        <end position="366"/>
    </location>
</feature>
<dbReference type="InterPro" id="IPR004839">
    <property type="entry name" value="Aminotransferase_I/II_large"/>
</dbReference>
<evidence type="ECO:0000256" key="1">
    <source>
        <dbReference type="ARBA" id="ARBA00007970"/>
    </source>
</evidence>
<keyword evidence="2 6" id="KW-0032">Aminotransferase</keyword>
<dbReference type="GO" id="GO:0030170">
    <property type="term" value="F:pyridoxal phosphate binding"/>
    <property type="evidence" value="ECO:0007669"/>
    <property type="project" value="InterPro"/>
</dbReference>
<evidence type="ECO:0000256" key="2">
    <source>
        <dbReference type="ARBA" id="ARBA00022576"/>
    </source>
</evidence>
<evidence type="ECO:0000313" key="6">
    <source>
        <dbReference type="EMBL" id="KFF05118.1"/>
    </source>
</evidence>
<sequence length="367" mass="41172">MNNRRNWLKQISLGAVGLGFYPFETFANTPVEDSVFEYSDQSPILLLSNENPYGPSPLARTAMAKNINSSNRYGWELSSDLISLLAKKNNVLDANILLGAGSTEILDLVLQYTALSKGNFILAETTYNYWTFPSEKLGLKKITVPLTPDKKHDLTAMLAAIDSDTKMIYICNPNNPTGTICDREKLVSFIKEASKKAIVFVDEAYIDFTKEQSLSELVIENKNLIITKTFSKMYGLAGARVGYAVAASGTIEQLSMLKSSPNLSVSVLSTVAAIASLNDEKFIKEVYSLNEEAKKYTIEQLTRLNLTCIASHSNFIYFSLENYKKDYFKQLEEHNIMGTKIYEENGKWTRITIGTMKEMHQFIEAVK</sequence>
<dbReference type="eggNOG" id="COG0079">
    <property type="taxonomic scope" value="Bacteria"/>
</dbReference>
<evidence type="ECO:0000313" key="7">
    <source>
        <dbReference type="Proteomes" id="UP000028715"/>
    </source>
</evidence>
<dbReference type="RefSeq" id="WP_035682204.1">
    <property type="nucleotide sequence ID" value="NZ_JPRL01000001.1"/>
</dbReference>
<name>A0A085ZL04_9FLAO</name>
<dbReference type="InterPro" id="IPR015421">
    <property type="entry name" value="PyrdxlP-dep_Trfase_major"/>
</dbReference>
<keyword evidence="4" id="KW-0663">Pyridoxal phosphate</keyword>
<dbReference type="OrthoDB" id="9813612at2"/>
<dbReference type="EMBL" id="JPRL01000001">
    <property type="protein sequence ID" value="KFF05118.1"/>
    <property type="molecule type" value="Genomic_DNA"/>
</dbReference>
<keyword evidence="3 6" id="KW-0808">Transferase</keyword>
<evidence type="ECO:0000256" key="4">
    <source>
        <dbReference type="ARBA" id="ARBA00022898"/>
    </source>
</evidence>
<dbReference type="AlphaFoldDB" id="A0A085ZL04"/>
<accession>A0A085ZL04</accession>